<dbReference type="GO" id="GO:0051601">
    <property type="term" value="P:exocyst localization"/>
    <property type="evidence" value="ECO:0007669"/>
    <property type="project" value="TreeGrafter"/>
</dbReference>
<dbReference type="RefSeq" id="XP_064851187.1">
    <property type="nucleotide sequence ID" value="XM_064995115.1"/>
</dbReference>
<dbReference type="PANTHER" id="PTHR21292:SF1">
    <property type="entry name" value="EXOCYST COMPLEX COMPONENT 3"/>
    <property type="match status" value="1"/>
</dbReference>
<dbReference type="GO" id="GO:0000149">
    <property type="term" value="F:SNARE binding"/>
    <property type="evidence" value="ECO:0007669"/>
    <property type="project" value="TreeGrafter"/>
</dbReference>
<evidence type="ECO:0000313" key="4">
    <source>
        <dbReference type="EMBL" id="GMM34187.1"/>
    </source>
</evidence>
<reference evidence="4 5" key="1">
    <citation type="journal article" date="2023" name="Elife">
        <title>Identification of key yeast species and microbe-microbe interactions impacting larval growth of Drosophila in the wild.</title>
        <authorList>
            <person name="Mure A."/>
            <person name="Sugiura Y."/>
            <person name="Maeda R."/>
            <person name="Honda K."/>
            <person name="Sakurai N."/>
            <person name="Takahashi Y."/>
            <person name="Watada M."/>
            <person name="Katoh T."/>
            <person name="Gotoh A."/>
            <person name="Gotoh Y."/>
            <person name="Taniguchi I."/>
            <person name="Nakamura K."/>
            <person name="Hayashi T."/>
            <person name="Katayama T."/>
            <person name="Uemura T."/>
            <person name="Hattori Y."/>
        </authorList>
    </citation>
    <scope>NUCLEOTIDE SEQUENCE [LARGE SCALE GENOMIC DNA]</scope>
    <source>
        <strain evidence="4 5">SC-9</strain>
    </source>
</reference>
<dbReference type="InterPro" id="IPR042532">
    <property type="entry name" value="EXOC3/Sec6_C"/>
</dbReference>
<accession>A0AAV5QHX0</accession>
<evidence type="ECO:0000256" key="1">
    <source>
        <dbReference type="ARBA" id="ARBA00009447"/>
    </source>
</evidence>
<dbReference type="Pfam" id="PF06046">
    <property type="entry name" value="Sec6"/>
    <property type="match status" value="1"/>
</dbReference>
<keyword evidence="2" id="KW-0813">Transport</keyword>
<gene>
    <name evidence="4" type="ORF">DASC09_015120</name>
</gene>
<dbReference type="Gene3D" id="1.10.357.50">
    <property type="match status" value="1"/>
</dbReference>
<dbReference type="GO" id="GO:0000145">
    <property type="term" value="C:exocyst"/>
    <property type="evidence" value="ECO:0007669"/>
    <property type="project" value="InterPro"/>
</dbReference>
<dbReference type="GO" id="GO:0006887">
    <property type="term" value="P:exocytosis"/>
    <property type="evidence" value="ECO:0007669"/>
    <property type="project" value="UniProtKB-KW"/>
</dbReference>
<protein>
    <submittedName>
        <fullName evidence="4">SNARE-binding exocyst subunit</fullName>
    </submittedName>
</protein>
<dbReference type="AlphaFoldDB" id="A0AAV5QHX0"/>
<comment type="caution">
    <text evidence="4">The sequence shown here is derived from an EMBL/GenBank/DDBJ whole genome shotgun (WGS) entry which is preliminary data.</text>
</comment>
<dbReference type="GeneID" id="90072166"/>
<dbReference type="InterPro" id="IPR010326">
    <property type="entry name" value="EXOC3/Sec6"/>
</dbReference>
<keyword evidence="3" id="KW-0268">Exocytosis</keyword>
<keyword evidence="5" id="KW-1185">Reference proteome</keyword>
<sequence length="836" mass="97612">MDIRISDSAIDKIASLLQNEDDLVKTNQFKKQFVQEKSTIDIELRSTFQNQIQTTMSGLKTLQQSQNQIDKIKSNFNKISKVSVENKQSIENFELVNETSKIYDFFNKVNKIYNHILHFNDEIKYINDLIDQDVGAHVEDNEDDIEDKVIIDTDMTLPNLFKIHYCLNKLRDMKDQLDEYADNVSNDYKSIITKLFYPLKYAVMKFDKILEEIISMLIESCKENNVELILILIKILDVEEREDLKINCTLTIVEHRVLGLIKKSMEDQGMKYTIASKIDEGSNNKNRTNNPQKLKLTFQQQQIYDKNFANIKNQLMQNNSITRLKPRNYLDWFFKILEKSVAETFSNCDEHFRDKAKDEPGLYFEILDNLEWIFDDLNMVKNFIDINLVPKRWNFFQKIFDIYTRNCQKLLTNIIDMEPETLIILSILDYDKKYGQFLKESLAFKKSEIKSVIGDDQKEKLLQDYMGLIVGKMKDWMFNLKRTEEDVFIKREAPPDTDEEGLLGFEGSNVVFRMFIQQADVAAGSGQGRILAGVIGDFCTILIDRQKSWSGLVQSEVQKLLQFNHEESQEEGFPGGLLEYIVALANDQIRGADFIESMKSKYIKMVSKKYSSTMDENLDNVVEGFINSSKECLETLIAIMFDDLTGPFKQIFTKEWYNDSGHQAKQICDTLMEYISDIQPLMNPLLFDIIIENIVDELLIKYLGALDNKHIHSNFSSQSKKLKIIEKIKLDVSIFFPTFDQFYEGLEGKFRIVEYLIDFIYLDSEEEIVEKFKELVIDFSDVPIDFIGKIMKAKKLDSKKADFIMEECNNAKNEYLSQLTDPIPTFMERLSFDRKK</sequence>
<proteinExistence type="inferred from homology"/>
<evidence type="ECO:0000313" key="5">
    <source>
        <dbReference type="Proteomes" id="UP001360560"/>
    </source>
</evidence>
<name>A0AAV5QHX0_9ASCO</name>
<comment type="similarity">
    <text evidence="1">Belongs to the SEC6 family.</text>
</comment>
<evidence type="ECO:0000256" key="3">
    <source>
        <dbReference type="ARBA" id="ARBA00022483"/>
    </source>
</evidence>
<dbReference type="Gene3D" id="1.10.357.70">
    <property type="entry name" value="Exocyst complex component Sec6, C-terminal domain"/>
    <property type="match status" value="1"/>
</dbReference>
<dbReference type="PANTHER" id="PTHR21292">
    <property type="entry name" value="EXOCYST COMPLEX COMPONENT SEC6-RELATED"/>
    <property type="match status" value="1"/>
</dbReference>
<organism evidence="4 5">
    <name type="scientific">Saccharomycopsis crataegensis</name>
    <dbReference type="NCBI Taxonomy" id="43959"/>
    <lineage>
        <taxon>Eukaryota</taxon>
        <taxon>Fungi</taxon>
        <taxon>Dikarya</taxon>
        <taxon>Ascomycota</taxon>
        <taxon>Saccharomycotina</taxon>
        <taxon>Saccharomycetes</taxon>
        <taxon>Saccharomycopsidaceae</taxon>
        <taxon>Saccharomycopsis</taxon>
    </lineage>
</organism>
<evidence type="ECO:0000256" key="2">
    <source>
        <dbReference type="ARBA" id="ARBA00022448"/>
    </source>
</evidence>
<dbReference type="EMBL" id="BTFZ01000002">
    <property type="protein sequence ID" value="GMM34187.1"/>
    <property type="molecule type" value="Genomic_DNA"/>
</dbReference>
<dbReference type="Proteomes" id="UP001360560">
    <property type="component" value="Unassembled WGS sequence"/>
</dbReference>